<feature type="region of interest" description="Disordered" evidence="1">
    <location>
        <begin position="1"/>
        <end position="48"/>
    </location>
</feature>
<proteinExistence type="predicted"/>
<comment type="caution">
    <text evidence="2">The sequence shown here is derived from an EMBL/GenBank/DDBJ whole genome shotgun (WGS) entry which is preliminary data.</text>
</comment>
<accession>A0AAV4J583</accession>
<name>A0AAV4J583_9GAST</name>
<evidence type="ECO:0000256" key="1">
    <source>
        <dbReference type="SAM" id="MobiDB-lite"/>
    </source>
</evidence>
<evidence type="ECO:0000313" key="2">
    <source>
        <dbReference type="EMBL" id="GFS16421.1"/>
    </source>
</evidence>
<evidence type="ECO:0000313" key="3">
    <source>
        <dbReference type="Proteomes" id="UP000762676"/>
    </source>
</evidence>
<gene>
    <name evidence="2" type="ORF">ElyMa_006795600</name>
</gene>
<protein>
    <submittedName>
        <fullName evidence="2">Uncharacterized protein</fullName>
    </submittedName>
</protein>
<sequence>MGLAQKTITTTNIEGEINEDVNDGDDDDDDDDDNEDDGDDDNDDDDSYALLPMHAAMTLMRSPPRCQP</sequence>
<dbReference type="AlphaFoldDB" id="A0AAV4J583"/>
<dbReference type="Proteomes" id="UP000762676">
    <property type="component" value="Unassembled WGS sequence"/>
</dbReference>
<feature type="compositionally biased region" description="Acidic residues" evidence="1">
    <location>
        <begin position="16"/>
        <end position="47"/>
    </location>
</feature>
<organism evidence="2 3">
    <name type="scientific">Elysia marginata</name>
    <dbReference type="NCBI Taxonomy" id="1093978"/>
    <lineage>
        <taxon>Eukaryota</taxon>
        <taxon>Metazoa</taxon>
        <taxon>Spiralia</taxon>
        <taxon>Lophotrochozoa</taxon>
        <taxon>Mollusca</taxon>
        <taxon>Gastropoda</taxon>
        <taxon>Heterobranchia</taxon>
        <taxon>Euthyneura</taxon>
        <taxon>Panpulmonata</taxon>
        <taxon>Sacoglossa</taxon>
        <taxon>Placobranchoidea</taxon>
        <taxon>Plakobranchidae</taxon>
        <taxon>Elysia</taxon>
    </lineage>
</organism>
<dbReference type="EMBL" id="BMAT01013609">
    <property type="protein sequence ID" value="GFS16421.1"/>
    <property type="molecule type" value="Genomic_DNA"/>
</dbReference>
<reference evidence="2 3" key="1">
    <citation type="journal article" date="2021" name="Elife">
        <title>Chloroplast acquisition without the gene transfer in kleptoplastic sea slugs, Plakobranchus ocellatus.</title>
        <authorList>
            <person name="Maeda T."/>
            <person name="Takahashi S."/>
            <person name="Yoshida T."/>
            <person name="Shimamura S."/>
            <person name="Takaki Y."/>
            <person name="Nagai Y."/>
            <person name="Toyoda A."/>
            <person name="Suzuki Y."/>
            <person name="Arimoto A."/>
            <person name="Ishii H."/>
            <person name="Satoh N."/>
            <person name="Nishiyama T."/>
            <person name="Hasebe M."/>
            <person name="Maruyama T."/>
            <person name="Minagawa J."/>
            <person name="Obokata J."/>
            <person name="Shigenobu S."/>
        </authorList>
    </citation>
    <scope>NUCLEOTIDE SEQUENCE [LARGE SCALE GENOMIC DNA]</scope>
</reference>
<keyword evidence="3" id="KW-1185">Reference proteome</keyword>